<comment type="caution">
    <text evidence="6">The sequence shown here is derived from an EMBL/GenBank/DDBJ whole genome shotgun (WGS) entry which is preliminary data.</text>
</comment>
<gene>
    <name evidence="6" type="ORF">ILEXP_LOCUS52089</name>
</gene>
<dbReference type="EMBL" id="CAUOFW020008191">
    <property type="protein sequence ID" value="CAK9181976.1"/>
    <property type="molecule type" value="Genomic_DNA"/>
</dbReference>
<evidence type="ECO:0000313" key="7">
    <source>
        <dbReference type="Proteomes" id="UP001642360"/>
    </source>
</evidence>
<dbReference type="Proteomes" id="UP001642360">
    <property type="component" value="Unassembled WGS sequence"/>
</dbReference>
<dbReference type="AlphaFoldDB" id="A0ABC8ULQ7"/>
<evidence type="ECO:0000313" key="6">
    <source>
        <dbReference type="EMBL" id="CAK9181976.1"/>
    </source>
</evidence>
<protein>
    <submittedName>
        <fullName evidence="6">Uncharacterized protein</fullName>
    </submittedName>
</protein>
<sequence length="185" mass="20709">MDVATTQEQDRVMGNKNYLAMKTDASATEELITSDLKDLGNAAKKLANHAIKLGGLGFGTSFLQWVVSVAAITASRIDSSHGGVTRLFGRHCEGQLDWSWDMSCHRVLFAARTHPSIWWFQKFLYKNQWHFEYCWHNPSVGLSSMGADTLHPIGTITSAASGLFSICKSEPYTIYITIWFVSWIV</sequence>
<reference evidence="6 7" key="1">
    <citation type="submission" date="2024-02" db="EMBL/GenBank/DDBJ databases">
        <authorList>
            <person name="Vignale AGUSTIN F."/>
            <person name="Sosa J E."/>
            <person name="Modenutti C."/>
        </authorList>
    </citation>
    <scope>NUCLEOTIDE SEQUENCE [LARGE SCALE GENOMIC DNA]</scope>
</reference>
<name>A0ABC8ULQ7_9AQUA</name>
<dbReference type="Pfam" id="PF05562">
    <property type="entry name" value="WCOR413"/>
    <property type="match status" value="1"/>
</dbReference>
<keyword evidence="4" id="KW-1133">Transmembrane helix</keyword>
<dbReference type="GO" id="GO:0016020">
    <property type="term" value="C:membrane"/>
    <property type="evidence" value="ECO:0007669"/>
    <property type="project" value="UniProtKB-SubCell"/>
</dbReference>
<accession>A0ABC8ULQ7</accession>
<comment type="subcellular location">
    <subcellularLocation>
        <location evidence="1">Membrane</location>
        <topology evidence="1">Multi-pass membrane protein</topology>
    </subcellularLocation>
</comment>
<evidence type="ECO:0000256" key="5">
    <source>
        <dbReference type="ARBA" id="ARBA00023136"/>
    </source>
</evidence>
<evidence type="ECO:0000256" key="4">
    <source>
        <dbReference type="ARBA" id="ARBA00022989"/>
    </source>
</evidence>
<evidence type="ECO:0000256" key="1">
    <source>
        <dbReference type="ARBA" id="ARBA00004141"/>
    </source>
</evidence>
<comment type="similarity">
    <text evidence="2">Belongs to the Cold-regulated 413 protein family.</text>
</comment>
<dbReference type="InterPro" id="IPR008892">
    <property type="entry name" value="COR413"/>
</dbReference>
<keyword evidence="7" id="KW-1185">Reference proteome</keyword>
<keyword evidence="3" id="KW-0812">Transmembrane</keyword>
<keyword evidence="5" id="KW-0472">Membrane</keyword>
<evidence type="ECO:0000256" key="2">
    <source>
        <dbReference type="ARBA" id="ARBA00005852"/>
    </source>
</evidence>
<proteinExistence type="inferred from homology"/>
<evidence type="ECO:0000256" key="3">
    <source>
        <dbReference type="ARBA" id="ARBA00022692"/>
    </source>
</evidence>
<organism evidence="6 7">
    <name type="scientific">Ilex paraguariensis</name>
    <name type="common">yerba mate</name>
    <dbReference type="NCBI Taxonomy" id="185542"/>
    <lineage>
        <taxon>Eukaryota</taxon>
        <taxon>Viridiplantae</taxon>
        <taxon>Streptophyta</taxon>
        <taxon>Embryophyta</taxon>
        <taxon>Tracheophyta</taxon>
        <taxon>Spermatophyta</taxon>
        <taxon>Magnoliopsida</taxon>
        <taxon>eudicotyledons</taxon>
        <taxon>Gunneridae</taxon>
        <taxon>Pentapetalae</taxon>
        <taxon>asterids</taxon>
        <taxon>campanulids</taxon>
        <taxon>Aquifoliales</taxon>
        <taxon>Aquifoliaceae</taxon>
        <taxon>Ilex</taxon>
    </lineage>
</organism>